<accession>A0A2U2DLW9</accession>
<evidence type="ECO:0000313" key="5">
    <source>
        <dbReference type="Proteomes" id="UP000245252"/>
    </source>
</evidence>
<evidence type="ECO:0000313" key="4">
    <source>
        <dbReference type="EMBL" id="PWE54270.1"/>
    </source>
</evidence>
<dbReference type="PANTHER" id="PTHR48108:SF34">
    <property type="entry name" value="CBS DOMAIN-CONTAINING PROTEIN YHCV"/>
    <property type="match status" value="1"/>
</dbReference>
<dbReference type="Gene3D" id="3.10.580.10">
    <property type="entry name" value="CBS-domain"/>
    <property type="match status" value="1"/>
</dbReference>
<protein>
    <submittedName>
        <fullName evidence="4">Inosine-5-monophosphate dehydrogenase</fullName>
    </submittedName>
</protein>
<keyword evidence="2" id="KW-0129">CBS domain</keyword>
<feature type="domain" description="CBS" evidence="3">
    <location>
        <begin position="91"/>
        <end position="147"/>
    </location>
</feature>
<dbReference type="InterPro" id="IPR000644">
    <property type="entry name" value="CBS_dom"/>
</dbReference>
<keyword evidence="5" id="KW-1185">Reference proteome</keyword>
<organism evidence="4 5">
    <name type="scientific">Metarhizobium album</name>
    <dbReference type="NCBI Taxonomy" id="2182425"/>
    <lineage>
        <taxon>Bacteria</taxon>
        <taxon>Pseudomonadati</taxon>
        <taxon>Pseudomonadota</taxon>
        <taxon>Alphaproteobacteria</taxon>
        <taxon>Hyphomicrobiales</taxon>
        <taxon>Rhizobiaceae</taxon>
        <taxon>Metarhizobium</taxon>
    </lineage>
</organism>
<evidence type="ECO:0000256" key="2">
    <source>
        <dbReference type="PROSITE-ProRule" id="PRU00703"/>
    </source>
</evidence>
<dbReference type="PROSITE" id="PS51371">
    <property type="entry name" value="CBS"/>
    <property type="match status" value="2"/>
</dbReference>
<name>A0A2U2DLW9_9HYPH</name>
<dbReference type="PANTHER" id="PTHR48108">
    <property type="entry name" value="CBS DOMAIN-CONTAINING PROTEIN CBSX2, CHLOROPLASTIC"/>
    <property type="match status" value="1"/>
</dbReference>
<dbReference type="EMBL" id="QFBC01000011">
    <property type="protein sequence ID" value="PWE54270.1"/>
    <property type="molecule type" value="Genomic_DNA"/>
</dbReference>
<sequence length="157" mass="16865">MAGTCRRAVCSVCKGEDGMKVRDVMTRQVVTASPNDSVQAVARLMADAETGAIPIEVPGVGNLVGVITDRDIVLRVVAEGLASTTAVSEIMSVGIEGCLEEDDLREAVRKMEELNMRRLLVYDNERQLSGIITLGDITAEYRDIADTEPRPGTGVQT</sequence>
<dbReference type="OrthoDB" id="9802114at2"/>
<dbReference type="SUPFAM" id="SSF54631">
    <property type="entry name" value="CBS-domain pair"/>
    <property type="match status" value="1"/>
</dbReference>
<dbReference type="Pfam" id="PF00571">
    <property type="entry name" value="CBS"/>
    <property type="match status" value="2"/>
</dbReference>
<proteinExistence type="predicted"/>
<dbReference type="SMART" id="SM00116">
    <property type="entry name" value="CBS"/>
    <property type="match status" value="2"/>
</dbReference>
<dbReference type="InterPro" id="IPR051462">
    <property type="entry name" value="CBS_domain-containing"/>
</dbReference>
<evidence type="ECO:0000256" key="1">
    <source>
        <dbReference type="ARBA" id="ARBA00022737"/>
    </source>
</evidence>
<feature type="domain" description="CBS" evidence="3">
    <location>
        <begin position="25"/>
        <end position="83"/>
    </location>
</feature>
<dbReference type="InterPro" id="IPR046342">
    <property type="entry name" value="CBS_dom_sf"/>
</dbReference>
<keyword evidence="1" id="KW-0677">Repeat</keyword>
<gene>
    <name evidence="4" type="ORF">DEM27_21445</name>
</gene>
<dbReference type="Proteomes" id="UP000245252">
    <property type="component" value="Unassembled WGS sequence"/>
</dbReference>
<reference evidence="4 5" key="1">
    <citation type="submission" date="2018-05" db="EMBL/GenBank/DDBJ databases">
        <title>The draft genome of strain NS-104.</title>
        <authorList>
            <person name="Hang P."/>
            <person name="Jiang J."/>
        </authorList>
    </citation>
    <scope>NUCLEOTIDE SEQUENCE [LARGE SCALE GENOMIC DNA]</scope>
    <source>
        <strain evidence="4 5">NS-104</strain>
    </source>
</reference>
<dbReference type="AlphaFoldDB" id="A0A2U2DLW9"/>
<evidence type="ECO:0000259" key="3">
    <source>
        <dbReference type="PROSITE" id="PS51371"/>
    </source>
</evidence>
<comment type="caution">
    <text evidence="4">The sequence shown here is derived from an EMBL/GenBank/DDBJ whole genome shotgun (WGS) entry which is preliminary data.</text>
</comment>